<feature type="transmembrane region" description="Helical" evidence="1">
    <location>
        <begin position="176"/>
        <end position="195"/>
    </location>
</feature>
<sequence length="484" mass="50361">MGVVLLGVIIGIATMIILVAKTRVPATPAMLIAMLIIGLFAGMEPTELVTNIQNGFGNTLSSIGIVIALGVIMGSCFEHSGAATRMAKTFVKICGKGREDIALGLTGLIVSIPVFADSAFIILNSLVRAISHTSGKSVVGLGAALGIALLISSTLLPPTPGPLAVAGILGVNLGVFILWGILFSAAMFFLALVYVRKVSKDHFLIPDGDHWITSQADWASVRKLEEVQEHHLPGNFLSFAPIVVPILLIFINTFFGAGDGFVHGVIQLVGTPVVAVGIGVLIAIYGLTRHVKRTEMVDSMDHALASAGLVLVVTGLGGAMGAVLSESGAGAHMADVILSSGVPPLLVPFVIASLLKVMQGSSTAAMIVAATMTAPLVEPLGIDPVFAGMACGVGALSLSHLNDSFYHVVTRNIGLQYLPDQMKVWSLTTTTAWGAGGSLVMLVNLIFGQSGTIIDPIAPLIVLFAIFAVRKYISGRQHRVKPAE</sequence>
<reference evidence="3" key="1">
    <citation type="journal article" date="2019" name="Int. J. Syst. Evol. Microbiol.">
        <title>The Global Catalogue of Microorganisms (GCM) 10K type strain sequencing project: providing services to taxonomists for standard genome sequencing and annotation.</title>
        <authorList>
            <consortium name="The Broad Institute Genomics Platform"/>
            <consortium name="The Broad Institute Genome Sequencing Center for Infectious Disease"/>
            <person name="Wu L."/>
            <person name="Ma J."/>
        </authorList>
    </citation>
    <scope>NUCLEOTIDE SEQUENCE [LARGE SCALE GENOMIC DNA]</scope>
    <source>
        <strain evidence="3">KCTC 12861</strain>
    </source>
</reference>
<feature type="transmembrane region" description="Helical" evidence="1">
    <location>
        <begin position="101"/>
        <end position="126"/>
    </location>
</feature>
<keyword evidence="1" id="KW-1133">Transmembrane helix</keyword>
<accession>A0ABQ3ELI2</accession>
<organism evidence="2 3">
    <name type="scientific">Pseudovibrio japonicus</name>
    <dbReference type="NCBI Taxonomy" id="366534"/>
    <lineage>
        <taxon>Bacteria</taxon>
        <taxon>Pseudomonadati</taxon>
        <taxon>Pseudomonadota</taxon>
        <taxon>Alphaproteobacteria</taxon>
        <taxon>Hyphomicrobiales</taxon>
        <taxon>Stappiaceae</taxon>
        <taxon>Pseudovibrio</taxon>
    </lineage>
</organism>
<evidence type="ECO:0000313" key="3">
    <source>
        <dbReference type="Proteomes" id="UP000637980"/>
    </source>
</evidence>
<feature type="transmembrane region" description="Helical" evidence="1">
    <location>
        <begin position="336"/>
        <end position="355"/>
    </location>
</feature>
<keyword evidence="1" id="KW-0812">Transmembrane</keyword>
<feature type="transmembrane region" description="Helical" evidence="1">
    <location>
        <begin position="25"/>
        <end position="43"/>
    </location>
</feature>
<comment type="caution">
    <text evidence="2">The sequence shown here is derived from an EMBL/GenBank/DDBJ whole genome shotgun (WGS) entry which is preliminary data.</text>
</comment>
<keyword evidence="3" id="KW-1185">Reference proteome</keyword>
<dbReference type="Pfam" id="PF02447">
    <property type="entry name" value="GntP_permease"/>
    <property type="match status" value="1"/>
</dbReference>
<dbReference type="PANTHER" id="PTHR30354:SF11">
    <property type="entry name" value="PERMEASE"/>
    <property type="match status" value="1"/>
</dbReference>
<dbReference type="RefSeq" id="WP_189438472.1">
    <property type="nucleotide sequence ID" value="NZ_BMXE01000008.1"/>
</dbReference>
<keyword evidence="1" id="KW-0472">Membrane</keyword>
<feature type="transmembrane region" description="Helical" evidence="1">
    <location>
        <begin position="55"/>
        <end position="81"/>
    </location>
</feature>
<feature type="transmembrane region" description="Helical" evidence="1">
    <location>
        <begin position="304"/>
        <end position="324"/>
    </location>
</feature>
<dbReference type="InterPro" id="IPR003474">
    <property type="entry name" value="Glcn_transporter"/>
</dbReference>
<protein>
    <submittedName>
        <fullName evidence="2">Gluconate permease</fullName>
    </submittedName>
</protein>
<dbReference type="EMBL" id="BMXE01000008">
    <property type="protein sequence ID" value="GHB45735.1"/>
    <property type="molecule type" value="Genomic_DNA"/>
</dbReference>
<dbReference type="PANTHER" id="PTHR30354">
    <property type="entry name" value="GNT FAMILY GLUCONATE TRANSPORTER"/>
    <property type="match status" value="1"/>
</dbReference>
<feature type="transmembrane region" description="Helical" evidence="1">
    <location>
        <begin position="261"/>
        <end position="284"/>
    </location>
</feature>
<feature type="transmembrane region" description="Helical" evidence="1">
    <location>
        <begin position="232"/>
        <end position="255"/>
    </location>
</feature>
<evidence type="ECO:0000256" key="1">
    <source>
        <dbReference type="SAM" id="Phobius"/>
    </source>
</evidence>
<feature type="transmembrane region" description="Helical" evidence="1">
    <location>
        <begin position="138"/>
        <end position="156"/>
    </location>
</feature>
<name>A0ABQ3ELI2_9HYPH</name>
<gene>
    <name evidence="2" type="ORF">GCM10007094_38980</name>
</gene>
<evidence type="ECO:0000313" key="2">
    <source>
        <dbReference type="EMBL" id="GHB45735.1"/>
    </source>
</evidence>
<proteinExistence type="predicted"/>
<dbReference type="Proteomes" id="UP000637980">
    <property type="component" value="Unassembled WGS sequence"/>
</dbReference>
<feature type="transmembrane region" description="Helical" evidence="1">
    <location>
        <begin position="453"/>
        <end position="473"/>
    </location>
</feature>